<proteinExistence type="predicted"/>
<evidence type="ECO:0000313" key="2">
    <source>
        <dbReference type="EMBL" id="KAF9490691.1"/>
    </source>
</evidence>
<gene>
    <name evidence="2" type="ORF">BDN71DRAFT_1511025</name>
</gene>
<evidence type="ECO:0000313" key="3">
    <source>
        <dbReference type="Proteomes" id="UP000807025"/>
    </source>
</evidence>
<name>A0A9P5ZND4_PLEER</name>
<reference evidence="2" key="1">
    <citation type="submission" date="2020-11" db="EMBL/GenBank/DDBJ databases">
        <authorList>
            <consortium name="DOE Joint Genome Institute"/>
            <person name="Ahrendt S."/>
            <person name="Riley R."/>
            <person name="Andreopoulos W."/>
            <person name="Labutti K."/>
            <person name="Pangilinan J."/>
            <person name="Ruiz-Duenas F.J."/>
            <person name="Barrasa J.M."/>
            <person name="Sanchez-Garcia M."/>
            <person name="Camarero S."/>
            <person name="Miyauchi S."/>
            <person name="Serrano A."/>
            <person name="Linde D."/>
            <person name="Babiker R."/>
            <person name="Drula E."/>
            <person name="Ayuso-Fernandez I."/>
            <person name="Pacheco R."/>
            <person name="Padilla G."/>
            <person name="Ferreira P."/>
            <person name="Barriuso J."/>
            <person name="Kellner H."/>
            <person name="Castanera R."/>
            <person name="Alfaro M."/>
            <person name="Ramirez L."/>
            <person name="Pisabarro A.G."/>
            <person name="Kuo A."/>
            <person name="Tritt A."/>
            <person name="Lipzen A."/>
            <person name="He G."/>
            <person name="Yan M."/>
            <person name="Ng V."/>
            <person name="Cullen D."/>
            <person name="Martin F."/>
            <person name="Rosso M.-N."/>
            <person name="Henrissat B."/>
            <person name="Hibbett D."/>
            <person name="Martinez A.T."/>
            <person name="Grigoriev I.V."/>
        </authorList>
    </citation>
    <scope>NUCLEOTIDE SEQUENCE</scope>
    <source>
        <strain evidence="2">ATCC 90797</strain>
    </source>
</reference>
<organism evidence="2 3">
    <name type="scientific">Pleurotus eryngii</name>
    <name type="common">Boletus of the steppes</name>
    <dbReference type="NCBI Taxonomy" id="5323"/>
    <lineage>
        <taxon>Eukaryota</taxon>
        <taxon>Fungi</taxon>
        <taxon>Dikarya</taxon>
        <taxon>Basidiomycota</taxon>
        <taxon>Agaricomycotina</taxon>
        <taxon>Agaricomycetes</taxon>
        <taxon>Agaricomycetidae</taxon>
        <taxon>Agaricales</taxon>
        <taxon>Pleurotineae</taxon>
        <taxon>Pleurotaceae</taxon>
        <taxon>Pleurotus</taxon>
    </lineage>
</organism>
<keyword evidence="3" id="KW-1185">Reference proteome</keyword>
<comment type="caution">
    <text evidence="2">The sequence shown here is derived from an EMBL/GenBank/DDBJ whole genome shotgun (WGS) entry which is preliminary data.</text>
</comment>
<protein>
    <submittedName>
        <fullName evidence="2">Uncharacterized protein</fullName>
    </submittedName>
</protein>
<dbReference type="AlphaFoldDB" id="A0A9P5ZND4"/>
<dbReference type="Proteomes" id="UP000807025">
    <property type="component" value="Unassembled WGS sequence"/>
</dbReference>
<sequence>MDHAFWQIMKIPIGEPLGADEDEDDLEEKEVEKPGEVLEDELDGDDDILLQVPQANGDRQQSTDVDEELPPYLQYYF</sequence>
<feature type="compositionally biased region" description="Acidic residues" evidence="1">
    <location>
        <begin position="18"/>
        <end position="29"/>
    </location>
</feature>
<feature type="region of interest" description="Disordered" evidence="1">
    <location>
        <begin position="14"/>
        <end position="45"/>
    </location>
</feature>
<accession>A0A9P5ZND4</accession>
<dbReference type="EMBL" id="MU154635">
    <property type="protein sequence ID" value="KAF9490691.1"/>
    <property type="molecule type" value="Genomic_DNA"/>
</dbReference>
<evidence type="ECO:0000256" key="1">
    <source>
        <dbReference type="SAM" id="MobiDB-lite"/>
    </source>
</evidence>